<dbReference type="InterPro" id="IPR011010">
    <property type="entry name" value="DNA_brk_join_enz"/>
</dbReference>
<dbReference type="InterPro" id="IPR044068">
    <property type="entry name" value="CB"/>
</dbReference>
<evidence type="ECO:0000313" key="3">
    <source>
        <dbReference type="EMBL" id="GAF75112.1"/>
    </source>
</evidence>
<feature type="domain" description="Core-binding (CB)" evidence="2">
    <location>
        <begin position="27"/>
        <end position="108"/>
    </location>
</feature>
<dbReference type="InterPro" id="IPR010998">
    <property type="entry name" value="Integrase_recombinase_N"/>
</dbReference>
<dbReference type="EMBL" id="BARS01006885">
    <property type="protein sequence ID" value="GAF75112.1"/>
    <property type="molecule type" value="Genomic_DNA"/>
</dbReference>
<dbReference type="Gene3D" id="1.10.150.130">
    <property type="match status" value="1"/>
</dbReference>
<reference evidence="3" key="1">
    <citation type="journal article" date="2014" name="Front. Microbiol.">
        <title>High frequency of phylogenetically diverse reductive dehalogenase-homologous genes in deep subseafloor sedimentary metagenomes.</title>
        <authorList>
            <person name="Kawai M."/>
            <person name="Futagami T."/>
            <person name="Toyoda A."/>
            <person name="Takaki Y."/>
            <person name="Nishi S."/>
            <person name="Hori S."/>
            <person name="Arai W."/>
            <person name="Tsubouchi T."/>
            <person name="Morono Y."/>
            <person name="Uchiyama I."/>
            <person name="Ito T."/>
            <person name="Fujiyama A."/>
            <person name="Inagaki F."/>
            <person name="Takami H."/>
        </authorList>
    </citation>
    <scope>NUCLEOTIDE SEQUENCE</scope>
    <source>
        <strain evidence="3">Expedition CK06-06</strain>
    </source>
</reference>
<organism evidence="3">
    <name type="scientific">marine sediment metagenome</name>
    <dbReference type="NCBI Taxonomy" id="412755"/>
    <lineage>
        <taxon>unclassified sequences</taxon>
        <taxon>metagenomes</taxon>
        <taxon>ecological metagenomes</taxon>
    </lineage>
</organism>
<accession>X0SGV7</accession>
<dbReference type="SUPFAM" id="SSF56349">
    <property type="entry name" value="DNA breaking-rejoining enzymes"/>
    <property type="match status" value="1"/>
</dbReference>
<sequence>MNMIPEDSINAVYPNFMEGFRRAQSIMNSIACFEDVERHLMKGRGLVASTYVTHRVAVRKLYEYIDVNLFQVTPNHIEDFYDSLMKEVSRNTAYGRIQGLKWFYNGLRSLFPGHISPFEIMDEELVKKLNKLQKPAITKAMPKGEAVALLNDLRSRKNG</sequence>
<name>X0SGV7_9ZZZZ</name>
<dbReference type="AlphaFoldDB" id="X0SGV7"/>
<dbReference type="PROSITE" id="PS51900">
    <property type="entry name" value="CB"/>
    <property type="match status" value="1"/>
</dbReference>
<feature type="non-terminal residue" evidence="3">
    <location>
        <position position="159"/>
    </location>
</feature>
<proteinExistence type="predicted"/>
<keyword evidence="1" id="KW-0238">DNA-binding</keyword>
<dbReference type="GO" id="GO:0003677">
    <property type="term" value="F:DNA binding"/>
    <property type="evidence" value="ECO:0007669"/>
    <property type="project" value="UniProtKB-KW"/>
</dbReference>
<gene>
    <name evidence="3" type="ORF">S01H1_13345</name>
</gene>
<comment type="caution">
    <text evidence="3">The sequence shown here is derived from an EMBL/GenBank/DDBJ whole genome shotgun (WGS) entry which is preliminary data.</text>
</comment>
<evidence type="ECO:0000256" key="1">
    <source>
        <dbReference type="ARBA" id="ARBA00023125"/>
    </source>
</evidence>
<protein>
    <recommendedName>
        <fullName evidence="2">Core-binding (CB) domain-containing protein</fullName>
    </recommendedName>
</protein>
<evidence type="ECO:0000259" key="2">
    <source>
        <dbReference type="PROSITE" id="PS51900"/>
    </source>
</evidence>